<dbReference type="AlphaFoldDB" id="A0AAU7KDI8"/>
<evidence type="ECO:0000313" key="1">
    <source>
        <dbReference type="EMBL" id="XBO50079.1"/>
    </source>
</evidence>
<protein>
    <recommendedName>
        <fullName evidence="2">Phosphoesterase</fullName>
    </recommendedName>
</protein>
<sequence>MEHLSHSKVWKESVVFILEDDAQNGPDHVDAHRSPAYVIGPYVKRNAVLHTMYSTSGFLRTMELILGLPPMSQYDAAAMPLYECFTAKPDFTPYNVLQPLIDLDTRNVAVNESSKRSELFNFAKEDSAPDLDLNEVIWKSVKGEQSVMPAPKRSAFVILEKKKKDDD</sequence>
<name>A0AAU7KDI8_9SPHI</name>
<proteinExistence type="predicted"/>
<dbReference type="RefSeq" id="WP_406827378.1">
    <property type="nucleotide sequence ID" value="NZ_CP157485.1"/>
</dbReference>
<dbReference type="InterPro" id="IPR017850">
    <property type="entry name" value="Alkaline_phosphatase_core_sf"/>
</dbReference>
<organism evidence="1">
    <name type="scientific">Pedobacter sp. KACC 23697</name>
    <dbReference type="NCBI Taxonomy" id="3149230"/>
    <lineage>
        <taxon>Bacteria</taxon>
        <taxon>Pseudomonadati</taxon>
        <taxon>Bacteroidota</taxon>
        <taxon>Sphingobacteriia</taxon>
        <taxon>Sphingobacteriales</taxon>
        <taxon>Sphingobacteriaceae</taxon>
        <taxon>Pedobacter</taxon>
    </lineage>
</organism>
<dbReference type="EMBL" id="CP157485">
    <property type="protein sequence ID" value="XBO50079.1"/>
    <property type="molecule type" value="Genomic_DNA"/>
</dbReference>
<accession>A0AAU7KDI8</accession>
<dbReference type="Gene3D" id="3.40.720.10">
    <property type="entry name" value="Alkaline Phosphatase, subunit A"/>
    <property type="match status" value="1"/>
</dbReference>
<reference evidence="1" key="1">
    <citation type="submission" date="2024-05" db="EMBL/GenBank/DDBJ databases">
        <authorList>
            <person name="Kim S."/>
            <person name="Heo J."/>
            <person name="Choi H."/>
            <person name="Choi Y."/>
            <person name="Kwon S.-W."/>
            <person name="Kim Y."/>
        </authorList>
    </citation>
    <scope>NUCLEOTIDE SEQUENCE</scope>
    <source>
        <strain evidence="1">KACC 23697</strain>
    </source>
</reference>
<gene>
    <name evidence="1" type="ORF">ABEG20_00550</name>
</gene>
<evidence type="ECO:0008006" key="2">
    <source>
        <dbReference type="Google" id="ProtNLM"/>
    </source>
</evidence>